<evidence type="ECO:0000313" key="2">
    <source>
        <dbReference type="Proteomes" id="UP000054921"/>
    </source>
</evidence>
<dbReference type="STRING" id="28084.Lche_1839"/>
<protein>
    <submittedName>
        <fullName evidence="1">Uncharacterized protein</fullName>
    </submittedName>
</protein>
<name>A0A0W0S9M4_9GAMM</name>
<gene>
    <name evidence="1" type="ORF">Lche_1839</name>
</gene>
<reference evidence="1 2" key="1">
    <citation type="submission" date="2015-11" db="EMBL/GenBank/DDBJ databases">
        <title>Genomic analysis of 38 Legionella species identifies large and diverse effector repertoires.</title>
        <authorList>
            <person name="Burstein D."/>
            <person name="Amaro F."/>
            <person name="Zusman T."/>
            <person name="Lifshitz Z."/>
            <person name="Cohen O."/>
            <person name="Gilbert J.A."/>
            <person name="Pupko T."/>
            <person name="Shuman H.A."/>
            <person name="Segal G."/>
        </authorList>
    </citation>
    <scope>NUCLEOTIDE SEQUENCE [LARGE SCALE GENOMIC DNA]</scope>
    <source>
        <strain evidence="1 2">ORW</strain>
    </source>
</reference>
<proteinExistence type="predicted"/>
<organism evidence="1 2">
    <name type="scientific">Legionella cherrii</name>
    <dbReference type="NCBI Taxonomy" id="28084"/>
    <lineage>
        <taxon>Bacteria</taxon>
        <taxon>Pseudomonadati</taxon>
        <taxon>Pseudomonadota</taxon>
        <taxon>Gammaproteobacteria</taxon>
        <taxon>Legionellales</taxon>
        <taxon>Legionellaceae</taxon>
        <taxon>Legionella</taxon>
    </lineage>
</organism>
<evidence type="ECO:0000313" key="1">
    <source>
        <dbReference type="EMBL" id="KTC79819.1"/>
    </source>
</evidence>
<sequence>MCNSEYEITRSKRVSHFTLRSYTNGYYSLSFIQSSFEEEDIDYLIVIMLWWSNEEQIPLANPIATHECCLSCTTQNANLSETKNTGTDSFFFFSNALFFAAIDEQ</sequence>
<dbReference type="Proteomes" id="UP000054921">
    <property type="component" value="Unassembled WGS sequence"/>
</dbReference>
<dbReference type="RefSeq" id="WP_193392420.1">
    <property type="nucleotide sequence ID" value="NZ_LNXW01000013.1"/>
</dbReference>
<comment type="caution">
    <text evidence="1">The sequence shown here is derived from an EMBL/GenBank/DDBJ whole genome shotgun (WGS) entry which is preliminary data.</text>
</comment>
<dbReference type="PATRIC" id="fig|28084.5.peg.1997"/>
<dbReference type="AlphaFoldDB" id="A0A0W0S9M4"/>
<accession>A0A0W0S9M4</accession>
<dbReference type="EMBL" id="LNXW01000013">
    <property type="protein sequence ID" value="KTC79819.1"/>
    <property type="molecule type" value="Genomic_DNA"/>
</dbReference>